<gene>
    <name evidence="3" type="ORF">F4554_001352</name>
</gene>
<dbReference type="PANTHER" id="PTHR43751:SF3">
    <property type="entry name" value="SULFATASE N-TERMINAL DOMAIN-CONTAINING PROTEIN"/>
    <property type="match status" value="1"/>
</dbReference>
<reference evidence="3 4" key="1">
    <citation type="submission" date="2020-07" db="EMBL/GenBank/DDBJ databases">
        <title>Sequencing the genomes of 1000 actinobacteria strains.</title>
        <authorList>
            <person name="Klenk H.-P."/>
        </authorList>
    </citation>
    <scope>NUCLEOTIDE SEQUENCE [LARGE SCALE GENOMIC DNA]</scope>
    <source>
        <strain evidence="3 4">DSM 18448</strain>
    </source>
</reference>
<dbReference type="CDD" id="cd16148">
    <property type="entry name" value="sulfatase_like"/>
    <property type="match status" value="1"/>
</dbReference>
<dbReference type="AlphaFoldDB" id="A0A852Z6X7"/>
<dbReference type="EMBL" id="JACBZH010000001">
    <property type="protein sequence ID" value="NYH88714.1"/>
    <property type="molecule type" value="Genomic_DNA"/>
</dbReference>
<dbReference type="Gene3D" id="3.40.720.10">
    <property type="entry name" value="Alkaline Phosphatase, subunit A"/>
    <property type="match status" value="1"/>
</dbReference>
<dbReference type="PANTHER" id="PTHR43751">
    <property type="entry name" value="SULFATASE"/>
    <property type="match status" value="1"/>
</dbReference>
<dbReference type="Pfam" id="PF00884">
    <property type="entry name" value="Sulfatase"/>
    <property type="match status" value="1"/>
</dbReference>
<proteinExistence type="predicted"/>
<sequence length="479" mass="53315">MTAAADGTPSAGRRPPNIVVIALDTQRADHLGCYGYGRDTSPNIDAFAREGVVFERCIAPNIPTHPSFTTLFSGKEAITHDIVNIGGGVPVADGVRLLPEILRDNGYATAAVDNMGRHFTRGYERYEQYQWDRSDPTVLRKAETVTNLALPMLDDLVADERPFFCFLHYWDPHTPYLPPPGYEDLYTDSGRNAYDPDNHSMDEAWSWEPFKWYFHDWMPGVTDAQHVIDLYDGEIRYMDNDLARVFAALERVREDTIVVITADHGEVLNEQLGYFDHHGLYEGNVHIPLILSWPGTLPAGRRIPGLVQNLDVAQTLLDAAGIPQREHMEGLSLFPVLSGVRDGNYDTVYLSEATWEVKRGLRTDRWKFIRAIEPDPHGRPMVELYDLHADPGEQNNVAEREPAVVKELSDRLDAWLDRRLAETGKTRDPVAEQGACASAIGQPKPDEVVGAGATPLRERVGSAGGAANIPDPSELNAGR</sequence>
<organism evidence="3 4">
    <name type="scientific">Actinopolymorpha rutila</name>
    <dbReference type="NCBI Taxonomy" id="446787"/>
    <lineage>
        <taxon>Bacteria</taxon>
        <taxon>Bacillati</taxon>
        <taxon>Actinomycetota</taxon>
        <taxon>Actinomycetes</taxon>
        <taxon>Propionibacteriales</taxon>
        <taxon>Actinopolymorphaceae</taxon>
        <taxon>Actinopolymorpha</taxon>
    </lineage>
</organism>
<protein>
    <submittedName>
        <fullName evidence="3">Arylsulfatase A-like enzyme</fullName>
    </submittedName>
</protein>
<name>A0A852Z6X7_9ACTN</name>
<evidence type="ECO:0000313" key="3">
    <source>
        <dbReference type="EMBL" id="NYH88714.1"/>
    </source>
</evidence>
<dbReference type="Gene3D" id="3.30.1120.10">
    <property type="match status" value="1"/>
</dbReference>
<feature type="region of interest" description="Disordered" evidence="1">
    <location>
        <begin position="424"/>
        <end position="479"/>
    </location>
</feature>
<dbReference type="InterPro" id="IPR052701">
    <property type="entry name" value="GAG_Ulvan_Degrading_Sulfatases"/>
</dbReference>
<dbReference type="InterPro" id="IPR017850">
    <property type="entry name" value="Alkaline_phosphatase_core_sf"/>
</dbReference>
<accession>A0A852Z6X7</accession>
<evidence type="ECO:0000313" key="4">
    <source>
        <dbReference type="Proteomes" id="UP000579605"/>
    </source>
</evidence>
<dbReference type="InterPro" id="IPR000917">
    <property type="entry name" value="Sulfatase_N"/>
</dbReference>
<feature type="domain" description="Sulfatase N-terminal" evidence="2">
    <location>
        <begin position="16"/>
        <end position="322"/>
    </location>
</feature>
<keyword evidence="4" id="KW-1185">Reference proteome</keyword>
<evidence type="ECO:0000256" key="1">
    <source>
        <dbReference type="SAM" id="MobiDB-lite"/>
    </source>
</evidence>
<dbReference type="Proteomes" id="UP000579605">
    <property type="component" value="Unassembled WGS sequence"/>
</dbReference>
<evidence type="ECO:0000259" key="2">
    <source>
        <dbReference type="Pfam" id="PF00884"/>
    </source>
</evidence>
<dbReference type="SUPFAM" id="SSF53649">
    <property type="entry name" value="Alkaline phosphatase-like"/>
    <property type="match status" value="1"/>
</dbReference>
<dbReference type="RefSeq" id="WP_179786571.1">
    <property type="nucleotide sequence ID" value="NZ_BAAARR010000022.1"/>
</dbReference>
<comment type="caution">
    <text evidence="3">The sequence shown here is derived from an EMBL/GenBank/DDBJ whole genome shotgun (WGS) entry which is preliminary data.</text>
</comment>